<name>A0A9E7N4L5_9CAUD</name>
<reference evidence="1" key="1">
    <citation type="submission" date="2022-04" db="EMBL/GenBank/DDBJ databases">
        <authorList>
            <person name="Friedrich I."/>
            <person name="Schneider D."/>
            <person name="Poehlein A."/>
            <person name="Hertel R."/>
            <person name="Daniel R."/>
        </authorList>
    </citation>
    <scope>NUCLEOTIDE SEQUENCE</scope>
</reference>
<keyword evidence="2" id="KW-1185">Reference proteome</keyword>
<sequence>MPIYRAADYPQKGADDGQAQAAMAAADRIKALERTGVAQFRRRWDPAQEAYIVEPILTPGPDVYACADFAAEAVRAGSDARDLARAAALERLKALEDASGLEQRLRWSTSLQTYWIEAVPFKAPERPWNMTDNRPPDRRPNWDKKPSQFADFDRMLLDAATLAPMQWLICNDTPRDGRHINDIRTDLQAALDAQYGRGHFWAYNHGHRISIQCRYPTSARAESVLVLDEKQNLTREEALKHGLIVE</sequence>
<protein>
    <submittedName>
        <fullName evidence="1">Uncharacterized protein</fullName>
    </submittedName>
</protein>
<dbReference type="EMBL" id="ON529851">
    <property type="protein sequence ID" value="UTC28708.1"/>
    <property type="molecule type" value="Genomic_DNA"/>
</dbReference>
<evidence type="ECO:0000313" key="2">
    <source>
        <dbReference type="Proteomes" id="UP001056634"/>
    </source>
</evidence>
<proteinExistence type="predicted"/>
<gene>
    <name evidence="1" type="ORF">MARCHEWKA_01950</name>
</gene>
<accession>A0A9E7N4L5</accession>
<dbReference type="Proteomes" id="UP001056634">
    <property type="component" value="Segment"/>
</dbReference>
<evidence type="ECO:0000313" key="1">
    <source>
        <dbReference type="EMBL" id="UTC28708.1"/>
    </source>
</evidence>
<organism evidence="1 2">
    <name type="scientific">Brevundimonas phage vB_BpoS-Marchewka</name>
    <dbReference type="NCBI Taxonomy" id="2948604"/>
    <lineage>
        <taxon>Viruses</taxon>
        <taxon>Duplodnaviria</taxon>
        <taxon>Heunggongvirae</taxon>
        <taxon>Uroviricota</taxon>
        <taxon>Caudoviricetes</taxon>
        <taxon>Jeanschmidtviridae</taxon>
        <taxon>Marchewkavirus</taxon>
        <taxon>Marchewkavirus marchewka</taxon>
    </lineage>
</organism>